<dbReference type="Pfam" id="PF01695">
    <property type="entry name" value="IstB_IS21"/>
    <property type="match status" value="1"/>
</dbReference>
<dbReference type="KEGG" id="maqu:Maq22A_5p70005"/>
<name>A0A0C6FCJ3_9HYPH</name>
<keyword evidence="2" id="KW-0547">Nucleotide-binding</keyword>
<geneLocation type="plasmid" evidence="9">
    <name>pMaq22A_4p DNA</name>
</geneLocation>
<dbReference type="PANTHER" id="PTHR30050">
    <property type="entry name" value="CHROMOSOMAL REPLICATION INITIATOR PROTEIN DNAA"/>
    <property type="match status" value="1"/>
</dbReference>
<evidence type="ECO:0000256" key="3">
    <source>
        <dbReference type="ARBA" id="ARBA00022840"/>
    </source>
</evidence>
<dbReference type="AlphaFoldDB" id="A0A0C6FCJ3"/>
<evidence type="ECO:0000313" key="6">
    <source>
        <dbReference type="EMBL" id="BAQ50426.1"/>
    </source>
</evidence>
<feature type="domain" description="AAA+ ATPase" evidence="4">
    <location>
        <begin position="101"/>
        <end position="238"/>
    </location>
</feature>
<dbReference type="SMART" id="SM00382">
    <property type="entry name" value="AAA"/>
    <property type="match status" value="1"/>
</dbReference>
<geneLocation type="plasmid" evidence="5">
    <name>pMaq22A_4p</name>
</geneLocation>
<dbReference type="EMBL" id="LABX01000098">
    <property type="protein sequence ID" value="KMO34822.1"/>
    <property type="molecule type" value="Genomic_DNA"/>
</dbReference>
<dbReference type="InterPro" id="IPR003593">
    <property type="entry name" value="AAA+_ATPase"/>
</dbReference>
<accession>A0A0C6FCJ3</accession>
<geneLocation type="plasmid" evidence="6">
    <name>pMaq22A_5p</name>
</geneLocation>
<evidence type="ECO:0000313" key="9">
    <source>
        <dbReference type="Proteomes" id="UP000061432"/>
    </source>
</evidence>
<geneLocation type="plasmid" evidence="9">
    <name>pMaq22A_5p DNA</name>
</geneLocation>
<evidence type="ECO:0000313" key="7">
    <source>
        <dbReference type="EMBL" id="KMO34822.1"/>
    </source>
</evidence>
<evidence type="ECO:0000259" key="4">
    <source>
        <dbReference type="SMART" id="SM00382"/>
    </source>
</evidence>
<dbReference type="Proteomes" id="UP000061432">
    <property type="component" value="Plasmid pMaq22A_5p"/>
</dbReference>
<dbReference type="SUPFAM" id="SSF52540">
    <property type="entry name" value="P-loop containing nucleoside triphosphate hydrolases"/>
    <property type="match status" value="1"/>
</dbReference>
<reference evidence="9" key="2">
    <citation type="submission" date="2015-01" db="EMBL/GenBank/DDBJ databases">
        <title>Complete genome sequence of Methylobacterium aquaticum strain 22A.</title>
        <authorList>
            <person name="Tani A."/>
            <person name="Ogura Y."/>
            <person name="Hayashi T."/>
        </authorList>
    </citation>
    <scope>NUCLEOTIDE SEQUENCE [LARGE SCALE GENOMIC DNA]</scope>
    <source>
        <strain evidence="9">MA-22A</strain>
        <plasmid evidence="9">Plasmid pMaq22A_4p DNA</plasmid>
        <plasmid evidence="9">Plasmid pMaq22A_5p DNA</plasmid>
    </source>
</reference>
<dbReference type="EMBL" id="AP014709">
    <property type="protein sequence ID" value="BAQ50426.1"/>
    <property type="molecule type" value="Genomic_DNA"/>
</dbReference>
<dbReference type="CDD" id="cd00009">
    <property type="entry name" value="AAA"/>
    <property type="match status" value="1"/>
</dbReference>
<dbReference type="RefSeq" id="WP_048464259.1">
    <property type="nucleotide sequence ID" value="NZ_AP014708.1"/>
</dbReference>
<comment type="similarity">
    <text evidence="1">Belongs to the IS21/IS1162 putative ATP-binding protein family.</text>
</comment>
<evidence type="ECO:0000313" key="8">
    <source>
        <dbReference type="Proteomes" id="UP000035929"/>
    </source>
</evidence>
<dbReference type="PATRIC" id="fig|270351.10.peg.7549"/>
<evidence type="ECO:0000313" key="5">
    <source>
        <dbReference type="EMBL" id="BAQ50361.1"/>
    </source>
</evidence>
<dbReference type="InterPro" id="IPR027417">
    <property type="entry name" value="P-loop_NTPase"/>
</dbReference>
<sequence length="259" mass="28185">MRHDPASAAIIVMLRGLKMYGMSQAVVDLVEQGAPAFEVAVPLLSQLLKAEMAEREVRSIAYQIKAARFPAYKDLTGFDFAASEVNEAMVRTLHGGGFIDGAHNVVLIGGPGTGKTHIATALGVQAVEHHRKKVRFFATVDLVNALEQEKAQNKAGQLAERLLRQDLIILDELGYLPFSASGGALLFHLLSKLYERTSVVITTNLSFSEWAGIFGDAKMTTALLDRLTHHCHILETGNDSFRFRASAAAGKPKRSRTVS</sequence>
<dbReference type="Proteomes" id="UP000035929">
    <property type="component" value="Unassembled WGS sequence"/>
</dbReference>
<dbReference type="InterPro" id="IPR028350">
    <property type="entry name" value="DNAC/IstB-like"/>
</dbReference>
<evidence type="ECO:0000256" key="1">
    <source>
        <dbReference type="ARBA" id="ARBA00008059"/>
    </source>
</evidence>
<organism evidence="6 9">
    <name type="scientific">Methylobacterium aquaticum</name>
    <dbReference type="NCBI Taxonomy" id="270351"/>
    <lineage>
        <taxon>Bacteria</taxon>
        <taxon>Pseudomonadati</taxon>
        <taxon>Pseudomonadota</taxon>
        <taxon>Alphaproteobacteria</taxon>
        <taxon>Hyphomicrobiales</taxon>
        <taxon>Methylobacteriaceae</taxon>
        <taxon>Methylobacterium</taxon>
    </lineage>
</organism>
<reference evidence="6 9" key="1">
    <citation type="journal article" date="2015" name="Genome Announc.">
        <title>Complete Genome Sequence of Methylobacterium aquaticum Strain 22A, Isolated from Racomitrium japonicum Moss.</title>
        <authorList>
            <person name="Tani A."/>
            <person name="Ogura Y."/>
            <person name="Hayashi T."/>
            <person name="Kimbara K."/>
        </authorList>
    </citation>
    <scope>NUCLEOTIDE SEQUENCE [LARGE SCALE GENOMIC DNA]</scope>
    <source>
        <strain evidence="6 9">MA-22A</strain>
        <plasmid evidence="9">Plasmid pMaq22A_4p DNA</plasmid>
        <plasmid evidence="9">Plasmid pMaq22A_5p DNA</plasmid>
        <plasmid evidence="5">pMaq22A_4p</plasmid>
        <plasmid evidence="6">pMaq22A_5p</plasmid>
    </source>
</reference>
<keyword evidence="3 6" id="KW-0067">ATP-binding</keyword>
<dbReference type="PIRSF" id="PIRSF003073">
    <property type="entry name" value="DNAC_TnpB_IstB"/>
    <property type="match status" value="1"/>
</dbReference>
<evidence type="ECO:0000256" key="2">
    <source>
        <dbReference type="ARBA" id="ARBA00022741"/>
    </source>
</evidence>
<dbReference type="EMBL" id="AP014708">
    <property type="protein sequence ID" value="BAQ50361.1"/>
    <property type="molecule type" value="Genomic_DNA"/>
</dbReference>
<gene>
    <name evidence="6" type="primary">dnaC</name>
    <name evidence="5" type="ORF">Maq22A_4p60005</name>
    <name evidence="6" type="ORF">Maq22A_5p70005</name>
    <name evidence="7" type="ORF">VP06_13360</name>
</gene>
<dbReference type="InterPro" id="IPR002611">
    <property type="entry name" value="IstB_ATP-bd"/>
</dbReference>
<dbReference type="PANTHER" id="PTHR30050:SF4">
    <property type="entry name" value="ATP-BINDING PROTEIN RV3427C IN INSERTION SEQUENCE-RELATED"/>
    <property type="match status" value="1"/>
</dbReference>
<proteinExistence type="inferred from homology"/>
<dbReference type="InterPro" id="IPR047661">
    <property type="entry name" value="IstB"/>
</dbReference>
<dbReference type="KEGG" id="maqu:Maq22A_4p60005"/>
<dbReference type="OrthoDB" id="8150723at2"/>
<dbReference type="Gene3D" id="3.40.50.300">
    <property type="entry name" value="P-loop containing nucleotide triphosphate hydrolases"/>
    <property type="match status" value="1"/>
</dbReference>
<keyword evidence="6" id="KW-0614">Plasmid</keyword>
<dbReference type="NCBIfam" id="NF038214">
    <property type="entry name" value="IS21_help_AAA"/>
    <property type="match status" value="1"/>
</dbReference>
<dbReference type="Proteomes" id="UP000061432">
    <property type="component" value="Plasmid pMaq22A_4p"/>
</dbReference>
<protein>
    <submittedName>
        <fullName evidence="6">ATP-binding protein</fullName>
    </submittedName>
</protein>
<reference evidence="7 8" key="3">
    <citation type="submission" date="2015-03" db="EMBL/GenBank/DDBJ databases">
        <title>Genome sequencing of Methylobacterium aquaticum DSM16371 type strain.</title>
        <authorList>
            <person name="Chaudhry V."/>
            <person name="Patil P.B."/>
        </authorList>
    </citation>
    <scope>NUCLEOTIDE SEQUENCE [LARGE SCALE GENOMIC DNA]</scope>
    <source>
        <strain evidence="7 8">DSM 16371</strain>
    </source>
</reference>
<dbReference type="GO" id="GO:0005524">
    <property type="term" value="F:ATP binding"/>
    <property type="evidence" value="ECO:0007669"/>
    <property type="project" value="UniProtKB-KW"/>
</dbReference>
<dbReference type="GO" id="GO:0006260">
    <property type="term" value="P:DNA replication"/>
    <property type="evidence" value="ECO:0007669"/>
    <property type="project" value="TreeGrafter"/>
</dbReference>